<dbReference type="EMBL" id="CASHSV030000001">
    <property type="protein sequence ID" value="CAJ2631714.1"/>
    <property type="molecule type" value="Genomic_DNA"/>
</dbReference>
<proteinExistence type="predicted"/>
<organism evidence="1 2">
    <name type="scientific">Trifolium pratense</name>
    <name type="common">Red clover</name>
    <dbReference type="NCBI Taxonomy" id="57577"/>
    <lineage>
        <taxon>Eukaryota</taxon>
        <taxon>Viridiplantae</taxon>
        <taxon>Streptophyta</taxon>
        <taxon>Embryophyta</taxon>
        <taxon>Tracheophyta</taxon>
        <taxon>Spermatophyta</taxon>
        <taxon>Magnoliopsida</taxon>
        <taxon>eudicotyledons</taxon>
        <taxon>Gunneridae</taxon>
        <taxon>Pentapetalae</taxon>
        <taxon>rosids</taxon>
        <taxon>fabids</taxon>
        <taxon>Fabales</taxon>
        <taxon>Fabaceae</taxon>
        <taxon>Papilionoideae</taxon>
        <taxon>50 kb inversion clade</taxon>
        <taxon>NPAAA clade</taxon>
        <taxon>Hologalegina</taxon>
        <taxon>IRL clade</taxon>
        <taxon>Trifolieae</taxon>
        <taxon>Trifolium</taxon>
    </lineage>
</organism>
<evidence type="ECO:0000313" key="2">
    <source>
        <dbReference type="Proteomes" id="UP001177021"/>
    </source>
</evidence>
<protein>
    <submittedName>
        <fullName evidence="1">Uncharacterized protein</fullName>
    </submittedName>
</protein>
<accession>A0ACB0IHM3</accession>
<reference evidence="1" key="1">
    <citation type="submission" date="2023-10" db="EMBL/GenBank/DDBJ databases">
        <authorList>
            <person name="Rodriguez Cubillos JULIANA M."/>
            <person name="De Vega J."/>
        </authorList>
    </citation>
    <scope>NUCLEOTIDE SEQUENCE</scope>
</reference>
<sequence>MYHWNSLKMVILLLFLLITGLGPVINASPLSACSNCGDFAVPYPLSTSDNCGDKSYKIYCNNDSLEFLSATGTYYKILKIDPNANKLILKPPIILKDTCYSSDLIDGGLVLDENLPFNISTFNTVMLLNCSEDILRSPLNCSSNSICRQFEEKVEEGNGCMNTLCCHYLKDSAMNSHKIRLRFGSCTAYTCLVDFKADDPFETWNYGIELQWIPPKY</sequence>
<keyword evidence="2" id="KW-1185">Reference proteome</keyword>
<name>A0ACB0IHM3_TRIPR</name>
<comment type="caution">
    <text evidence="1">The sequence shown here is derived from an EMBL/GenBank/DDBJ whole genome shotgun (WGS) entry which is preliminary data.</text>
</comment>
<dbReference type="Proteomes" id="UP001177021">
    <property type="component" value="Unassembled WGS sequence"/>
</dbReference>
<gene>
    <name evidence="1" type="ORF">MILVUS5_LOCUS3182</name>
</gene>
<evidence type="ECO:0000313" key="1">
    <source>
        <dbReference type="EMBL" id="CAJ2631714.1"/>
    </source>
</evidence>